<reference evidence="1 2" key="1">
    <citation type="journal article" date="2017" name="Nat. Commun.">
        <title>Genome assembly with in vitro proximity ligation data and whole-genome triplication in lettuce.</title>
        <authorList>
            <person name="Reyes-Chin-Wo S."/>
            <person name="Wang Z."/>
            <person name="Yang X."/>
            <person name="Kozik A."/>
            <person name="Arikit S."/>
            <person name="Song C."/>
            <person name="Xia L."/>
            <person name="Froenicke L."/>
            <person name="Lavelle D.O."/>
            <person name="Truco M.J."/>
            <person name="Xia R."/>
            <person name="Zhu S."/>
            <person name="Xu C."/>
            <person name="Xu H."/>
            <person name="Xu X."/>
            <person name="Cox K."/>
            <person name="Korf I."/>
            <person name="Meyers B.C."/>
            <person name="Michelmore R.W."/>
        </authorList>
    </citation>
    <scope>NUCLEOTIDE SEQUENCE [LARGE SCALE GENOMIC DNA]</scope>
    <source>
        <strain evidence="2">cv. Salinas</strain>
        <tissue evidence="1">Seedlings</tissue>
    </source>
</reference>
<keyword evidence="2" id="KW-1185">Reference proteome</keyword>
<accession>A0A9R1VX36</accession>
<protein>
    <submittedName>
        <fullName evidence="1">Uncharacterized protein</fullName>
    </submittedName>
</protein>
<evidence type="ECO:0000313" key="2">
    <source>
        <dbReference type="Proteomes" id="UP000235145"/>
    </source>
</evidence>
<comment type="caution">
    <text evidence="1">The sequence shown here is derived from an EMBL/GenBank/DDBJ whole genome shotgun (WGS) entry which is preliminary data.</text>
</comment>
<dbReference type="Proteomes" id="UP000235145">
    <property type="component" value="Unassembled WGS sequence"/>
</dbReference>
<evidence type="ECO:0000313" key="1">
    <source>
        <dbReference type="EMBL" id="KAJ0213134.1"/>
    </source>
</evidence>
<dbReference type="AlphaFoldDB" id="A0A9R1VX36"/>
<organism evidence="1 2">
    <name type="scientific">Lactuca sativa</name>
    <name type="common">Garden lettuce</name>
    <dbReference type="NCBI Taxonomy" id="4236"/>
    <lineage>
        <taxon>Eukaryota</taxon>
        <taxon>Viridiplantae</taxon>
        <taxon>Streptophyta</taxon>
        <taxon>Embryophyta</taxon>
        <taxon>Tracheophyta</taxon>
        <taxon>Spermatophyta</taxon>
        <taxon>Magnoliopsida</taxon>
        <taxon>eudicotyledons</taxon>
        <taxon>Gunneridae</taxon>
        <taxon>Pentapetalae</taxon>
        <taxon>asterids</taxon>
        <taxon>campanulids</taxon>
        <taxon>Asterales</taxon>
        <taxon>Asteraceae</taxon>
        <taxon>Cichorioideae</taxon>
        <taxon>Cichorieae</taxon>
        <taxon>Lactucinae</taxon>
        <taxon>Lactuca</taxon>
    </lineage>
</organism>
<name>A0A9R1VX36_LACSA</name>
<dbReference type="PANTHER" id="PTHR33116:SF79">
    <property type="entry name" value="REVERSE TRANSCRIPTASE DOMAIN, ZINC FINGER, CCHC-TYPE-RELATED"/>
    <property type="match status" value="1"/>
</dbReference>
<dbReference type="EMBL" id="NBSK02000004">
    <property type="protein sequence ID" value="KAJ0213134.1"/>
    <property type="molecule type" value="Genomic_DNA"/>
</dbReference>
<dbReference type="PANTHER" id="PTHR33116">
    <property type="entry name" value="REVERSE TRANSCRIPTASE ZINC-BINDING DOMAIN-CONTAINING PROTEIN-RELATED-RELATED"/>
    <property type="match status" value="1"/>
</dbReference>
<sequence length="326" mass="37924">MLGGLSFINVSTNGAKQRKLDSEVLATIMEENDIIRASLLVVECKEMKDTTKKAKLRWSIEGDENSKFNQEEKKMMILKTYFEKAYESVSWEYLDRIMQFMNFGVKWRNWIWACLSSMSSLILINGSHSVEFQLQRRASCCYLKESNLFRIGMDWKEIVYFSGLVWCKPDKLPFDYLGLPVGQNMSRIVNWKSGGNDDSFMMPWVKWDLVLTDKSRRGFNIGSLVVDDGSLIMTRFFGLSMVIMVGSIRVKDVQTRSGRGLGLLTPPLCYRIKVGDQLLSISFPCLYRWDTDNQCSIFENRYEHGWIWQWHRPIRGGDELITRVVE</sequence>
<gene>
    <name evidence="1" type="ORF">LSAT_V11C400213570</name>
</gene>
<proteinExistence type="predicted"/>